<dbReference type="GO" id="GO:0003723">
    <property type="term" value="F:RNA binding"/>
    <property type="evidence" value="ECO:0007669"/>
    <property type="project" value="UniProtKB-UniRule"/>
</dbReference>
<evidence type="ECO:0000313" key="5">
    <source>
        <dbReference type="EMBL" id="OGL78378.1"/>
    </source>
</evidence>
<comment type="similarity">
    <text evidence="3">Belongs to the KhpA RNA-binding protein family.</text>
</comment>
<keyword evidence="2 3" id="KW-0694">RNA-binding</keyword>
<evidence type="ECO:0000313" key="6">
    <source>
        <dbReference type="Proteomes" id="UP000176603"/>
    </source>
</evidence>
<dbReference type="EMBL" id="MGEH01000032">
    <property type="protein sequence ID" value="OGL78378.1"/>
    <property type="molecule type" value="Genomic_DNA"/>
</dbReference>
<dbReference type="SUPFAM" id="SSF54814">
    <property type="entry name" value="Prokaryotic type KH domain (KH-domain type II)"/>
    <property type="match status" value="1"/>
</dbReference>
<gene>
    <name evidence="3" type="primary">khpA</name>
    <name evidence="5" type="ORF">A3E39_02655</name>
</gene>
<dbReference type="HAMAP" id="MF_00088">
    <property type="entry name" value="KhpA"/>
    <property type="match status" value="1"/>
</dbReference>
<reference evidence="5 6" key="1">
    <citation type="journal article" date="2016" name="Nat. Commun.">
        <title>Thousands of microbial genomes shed light on interconnected biogeochemical processes in an aquifer system.</title>
        <authorList>
            <person name="Anantharaman K."/>
            <person name="Brown C.T."/>
            <person name="Hug L.A."/>
            <person name="Sharon I."/>
            <person name="Castelle C.J."/>
            <person name="Probst A.J."/>
            <person name="Thomas B.C."/>
            <person name="Singh A."/>
            <person name="Wilkins M.J."/>
            <person name="Karaoz U."/>
            <person name="Brodie E.L."/>
            <person name="Williams K.H."/>
            <person name="Hubbard S.S."/>
            <person name="Banfield J.F."/>
        </authorList>
    </citation>
    <scope>NUCLEOTIDE SEQUENCE [LARGE SCALE GENOMIC DNA]</scope>
</reference>
<protein>
    <recommendedName>
        <fullName evidence="3">RNA-binding protein KhpA</fullName>
    </recommendedName>
    <alternativeName>
        <fullName evidence="3">KH-domain protein A</fullName>
    </alternativeName>
</protein>
<name>A0A1F7UL03_9BACT</name>
<dbReference type="GO" id="GO:0008360">
    <property type="term" value="P:regulation of cell shape"/>
    <property type="evidence" value="ECO:0007669"/>
    <property type="project" value="UniProtKB-KW"/>
</dbReference>
<dbReference type="Pfam" id="PF13083">
    <property type="entry name" value="KH_KhpA-B"/>
    <property type="match status" value="1"/>
</dbReference>
<dbReference type="CDD" id="cd22533">
    <property type="entry name" value="KH-II_YlqC-like"/>
    <property type="match status" value="1"/>
</dbReference>
<dbReference type="AlphaFoldDB" id="A0A1F7UL03"/>
<sequence>MAAAYKDQEFVEFVVKSIVNHPEDVKAERTVDDRGVLITLHINQEDMGYVIGRQGQTARALRILLKTVGAKDNARVNLKIYEPDEMRREHQEKKGSSPSLSSSRPPARRSHGEAGMVSDEDLADLGI</sequence>
<feature type="compositionally biased region" description="Acidic residues" evidence="4">
    <location>
        <begin position="118"/>
        <end position="127"/>
    </location>
</feature>
<dbReference type="Proteomes" id="UP000176603">
    <property type="component" value="Unassembled WGS sequence"/>
</dbReference>
<dbReference type="STRING" id="1802399.A3E39_02655"/>
<dbReference type="PANTHER" id="PTHR34654">
    <property type="entry name" value="UPF0109 PROTEIN SCO5592"/>
    <property type="match status" value="1"/>
</dbReference>
<dbReference type="GO" id="GO:0005737">
    <property type="term" value="C:cytoplasm"/>
    <property type="evidence" value="ECO:0007669"/>
    <property type="project" value="UniProtKB-SubCell"/>
</dbReference>
<dbReference type="GO" id="GO:0009252">
    <property type="term" value="P:peptidoglycan biosynthetic process"/>
    <property type="evidence" value="ECO:0007669"/>
    <property type="project" value="UniProtKB-UniRule"/>
</dbReference>
<comment type="subcellular location">
    <subcellularLocation>
        <location evidence="3">Cytoplasm</location>
    </subcellularLocation>
</comment>
<organism evidence="5 6">
    <name type="scientific">Candidatus Uhrbacteria bacterium RIFCSPHIGHO2_12_FULL_60_25</name>
    <dbReference type="NCBI Taxonomy" id="1802399"/>
    <lineage>
        <taxon>Bacteria</taxon>
        <taxon>Candidatus Uhriibacteriota</taxon>
    </lineage>
</organism>
<dbReference type="PANTHER" id="PTHR34654:SF1">
    <property type="entry name" value="RNA-BINDING PROTEIN KHPA"/>
    <property type="match status" value="1"/>
</dbReference>
<evidence type="ECO:0000256" key="4">
    <source>
        <dbReference type="SAM" id="MobiDB-lite"/>
    </source>
</evidence>
<dbReference type="GO" id="GO:0071555">
    <property type="term" value="P:cell wall organization"/>
    <property type="evidence" value="ECO:0007669"/>
    <property type="project" value="UniProtKB-KW"/>
</dbReference>
<comment type="subunit">
    <text evidence="3">Forms a complex with KhpB.</text>
</comment>
<feature type="compositionally biased region" description="Low complexity" evidence="4">
    <location>
        <begin position="96"/>
        <end position="105"/>
    </location>
</feature>
<keyword evidence="3" id="KW-0143">Chaperone</keyword>
<feature type="region of interest" description="Disordered" evidence="4">
    <location>
        <begin position="81"/>
        <end position="127"/>
    </location>
</feature>
<proteinExistence type="inferred from homology"/>
<keyword evidence="3" id="KW-0133">Cell shape</keyword>
<evidence type="ECO:0000256" key="2">
    <source>
        <dbReference type="ARBA" id="ARBA00022884"/>
    </source>
</evidence>
<keyword evidence="3" id="KW-0961">Cell wall biogenesis/degradation</keyword>
<keyword evidence="1 3" id="KW-0963">Cytoplasm</keyword>
<dbReference type="InterPro" id="IPR009019">
    <property type="entry name" value="KH_sf_prok-type"/>
</dbReference>
<dbReference type="Gene3D" id="3.30.300.20">
    <property type="match status" value="1"/>
</dbReference>
<feature type="compositionally biased region" description="Basic and acidic residues" evidence="4">
    <location>
        <begin position="81"/>
        <end position="95"/>
    </location>
</feature>
<comment type="function">
    <text evidence="3">A probable RNA chaperone. Forms a complex with KhpB which binds to cellular RNA and controls its expression. Plays a role in peptidoglycan (PG) homeostasis and cell length regulation.</text>
</comment>
<dbReference type="InterPro" id="IPR020627">
    <property type="entry name" value="KhpA"/>
</dbReference>
<accession>A0A1F7UL03</accession>
<comment type="caution">
    <text evidence="5">The sequence shown here is derived from an EMBL/GenBank/DDBJ whole genome shotgun (WGS) entry which is preliminary data.</text>
</comment>
<evidence type="ECO:0000256" key="3">
    <source>
        <dbReference type="HAMAP-Rule" id="MF_00088"/>
    </source>
</evidence>
<evidence type="ECO:0000256" key="1">
    <source>
        <dbReference type="ARBA" id="ARBA00022490"/>
    </source>
</evidence>
<dbReference type="InterPro" id="IPR015946">
    <property type="entry name" value="KH_dom-like_a/b"/>
</dbReference>